<dbReference type="Pfam" id="PF13361">
    <property type="entry name" value="UvrD_C"/>
    <property type="match status" value="1"/>
</dbReference>
<keyword evidence="9" id="KW-1185">Reference proteome</keyword>
<dbReference type="InterPro" id="IPR000212">
    <property type="entry name" value="DNA_helicase_UvrD/REP"/>
</dbReference>
<keyword evidence="1" id="KW-0547">Nucleotide-binding</keyword>
<dbReference type="GO" id="GO:0000725">
    <property type="term" value="P:recombinational repair"/>
    <property type="evidence" value="ECO:0007669"/>
    <property type="project" value="TreeGrafter"/>
</dbReference>
<evidence type="ECO:0000256" key="1">
    <source>
        <dbReference type="ARBA" id="ARBA00022741"/>
    </source>
</evidence>
<dbReference type="PANTHER" id="PTHR11070">
    <property type="entry name" value="UVRD / RECB / PCRA DNA HELICASE FAMILY MEMBER"/>
    <property type="match status" value="1"/>
</dbReference>
<keyword evidence="2" id="KW-0378">Hydrolase</keyword>
<dbReference type="SUPFAM" id="SSF52540">
    <property type="entry name" value="P-loop containing nucleoside triphosphate hydrolases"/>
    <property type="match status" value="1"/>
</dbReference>
<name>A0A1G7Z2U0_9RHOO</name>
<evidence type="ECO:0000256" key="2">
    <source>
        <dbReference type="ARBA" id="ARBA00022801"/>
    </source>
</evidence>
<dbReference type="Proteomes" id="UP000198607">
    <property type="component" value="Unassembled WGS sequence"/>
</dbReference>
<evidence type="ECO:0000256" key="5">
    <source>
        <dbReference type="ARBA" id="ARBA00034923"/>
    </source>
</evidence>
<feature type="domain" description="NERD" evidence="6">
    <location>
        <begin position="17"/>
        <end position="111"/>
    </location>
</feature>
<accession>A0A1G7Z2U0</accession>
<keyword evidence="3 8" id="KW-0347">Helicase</keyword>
<dbReference type="STRING" id="83767.SAMN05660652_01055"/>
<dbReference type="GO" id="GO:0005829">
    <property type="term" value="C:cytosol"/>
    <property type="evidence" value="ECO:0007669"/>
    <property type="project" value="TreeGrafter"/>
</dbReference>
<sequence>MAIFLPALSSRSLRLTPGERRFGTCLMRKLEDDYHVWINVPVGPKQFRPDFVVLHPGRGILALEVKDWKLPTIQGMDRFSAQLLTDRGLTTVANPLEQARSYAISIKELLERDPLLVQQESGRYHGHLLLPWGFGAVLTNITRKQFEAAQLDQAIPGDRVICQDEMTETVEAEAIQQRLWGMFQYNFGRVLSLARVDRVRWHLFPEIRIEQGHLFDPATAEAPDPSQSIAKVLPDVVKIMDLEQEKVARNLGEGHRIIHGVAGSGKTLLLAYRCLHLNKQNLSKPILVLCFNKTLAAKLREMLTEKGAGDSVHVRHFHGWCRDMCTLYQLDLAKDNRPVYEKQVEAVITGAEKGRLPRAQYAAVLIDEGHDFEPEWFKLLVQMIDPETNSLLLLYDDAQNIYGKNKRRTTSWASLGIEAKGRSTILKVNYRNTVEALNFSYQFLSEYIDENSGTEEIPFIHPEFGGRNGQMPEIRRLQGAAQEVDHIAAWLKKRANDGIPFRDMAIIARFKTQLERLHLALAKMDIPIEPPDLASRADAIRLLTMHSSKGLEFNSVVIPDLGCMPYAKVPAHEEARLLYVALTRSTERLLVTYHSDSPFTQKIEHLKTQSKS</sequence>
<evidence type="ECO:0000256" key="3">
    <source>
        <dbReference type="ARBA" id="ARBA00022806"/>
    </source>
</evidence>
<dbReference type="PANTHER" id="PTHR11070:SF2">
    <property type="entry name" value="ATP-DEPENDENT DNA HELICASE SRS2"/>
    <property type="match status" value="1"/>
</dbReference>
<gene>
    <name evidence="8" type="ORF">SAMN05660652_01055</name>
</gene>
<evidence type="ECO:0000313" key="8">
    <source>
        <dbReference type="EMBL" id="SDH02917.1"/>
    </source>
</evidence>
<evidence type="ECO:0000259" key="6">
    <source>
        <dbReference type="Pfam" id="PF08378"/>
    </source>
</evidence>
<dbReference type="GO" id="GO:0016787">
    <property type="term" value="F:hydrolase activity"/>
    <property type="evidence" value="ECO:0007669"/>
    <property type="project" value="UniProtKB-KW"/>
</dbReference>
<dbReference type="OrthoDB" id="393237at2"/>
<protein>
    <recommendedName>
        <fullName evidence="5">DNA 3'-5' helicase II</fullName>
    </recommendedName>
</protein>
<keyword evidence="4" id="KW-0067">ATP-binding</keyword>
<dbReference type="Gene3D" id="3.40.50.300">
    <property type="entry name" value="P-loop containing nucleotide triphosphate hydrolases"/>
    <property type="match status" value="2"/>
</dbReference>
<evidence type="ECO:0000313" key="9">
    <source>
        <dbReference type="Proteomes" id="UP000198607"/>
    </source>
</evidence>
<evidence type="ECO:0000256" key="4">
    <source>
        <dbReference type="ARBA" id="ARBA00022840"/>
    </source>
</evidence>
<dbReference type="InterPro" id="IPR011528">
    <property type="entry name" value="NERD"/>
</dbReference>
<reference evidence="8 9" key="1">
    <citation type="submission" date="2016-10" db="EMBL/GenBank/DDBJ databases">
        <authorList>
            <person name="de Groot N.N."/>
        </authorList>
    </citation>
    <scope>NUCLEOTIDE SEQUENCE [LARGE SCALE GENOMIC DNA]</scope>
    <source>
        <strain evidence="8 9">DSM 5885</strain>
    </source>
</reference>
<dbReference type="InterPro" id="IPR027417">
    <property type="entry name" value="P-loop_NTPase"/>
</dbReference>
<evidence type="ECO:0000259" key="7">
    <source>
        <dbReference type="Pfam" id="PF13361"/>
    </source>
</evidence>
<dbReference type="Pfam" id="PF13245">
    <property type="entry name" value="AAA_19"/>
    <property type="match status" value="1"/>
</dbReference>
<organism evidence="8 9">
    <name type="scientific">Propionivibrio dicarboxylicus</name>
    <dbReference type="NCBI Taxonomy" id="83767"/>
    <lineage>
        <taxon>Bacteria</taxon>
        <taxon>Pseudomonadati</taxon>
        <taxon>Pseudomonadota</taxon>
        <taxon>Betaproteobacteria</taxon>
        <taxon>Rhodocyclales</taxon>
        <taxon>Rhodocyclaceae</taxon>
        <taxon>Propionivibrio</taxon>
    </lineage>
</organism>
<dbReference type="GO" id="GO:0005524">
    <property type="term" value="F:ATP binding"/>
    <property type="evidence" value="ECO:0007669"/>
    <property type="project" value="UniProtKB-KW"/>
</dbReference>
<proteinExistence type="predicted"/>
<dbReference type="RefSeq" id="WP_091934834.1">
    <property type="nucleotide sequence ID" value="NZ_FNCY01000003.1"/>
</dbReference>
<dbReference type="GO" id="GO:0003677">
    <property type="term" value="F:DNA binding"/>
    <property type="evidence" value="ECO:0007669"/>
    <property type="project" value="InterPro"/>
</dbReference>
<dbReference type="AlphaFoldDB" id="A0A1G7Z2U0"/>
<dbReference type="EMBL" id="FNCY01000003">
    <property type="protein sequence ID" value="SDH02917.1"/>
    <property type="molecule type" value="Genomic_DNA"/>
</dbReference>
<dbReference type="InterPro" id="IPR014017">
    <property type="entry name" value="DNA_helicase_UvrD-like_C"/>
</dbReference>
<dbReference type="Pfam" id="PF08378">
    <property type="entry name" value="NERD"/>
    <property type="match status" value="1"/>
</dbReference>
<dbReference type="GO" id="GO:0043138">
    <property type="term" value="F:3'-5' DNA helicase activity"/>
    <property type="evidence" value="ECO:0007669"/>
    <property type="project" value="TreeGrafter"/>
</dbReference>
<feature type="domain" description="UvrD-like helicase C-terminal" evidence="7">
    <location>
        <begin position="537"/>
        <end position="595"/>
    </location>
</feature>